<dbReference type="SUPFAM" id="SSF51735">
    <property type="entry name" value="NAD(P)-binding Rossmann-fold domains"/>
    <property type="match status" value="1"/>
</dbReference>
<keyword evidence="3" id="KW-1185">Reference proteome</keyword>
<feature type="domain" description="NAD-dependent epimerase/dehydratase" evidence="1">
    <location>
        <begin position="28"/>
        <end position="91"/>
    </location>
</feature>
<dbReference type="EMBL" id="CP108110">
    <property type="protein sequence ID" value="WUQ88087.1"/>
    <property type="molecule type" value="Genomic_DNA"/>
</dbReference>
<gene>
    <name evidence="2" type="ORF">OHA16_36935</name>
</gene>
<organism evidence="2 3">
    <name type="scientific">Kitasatospora purpeofusca</name>
    <dbReference type="NCBI Taxonomy" id="67352"/>
    <lineage>
        <taxon>Bacteria</taxon>
        <taxon>Bacillati</taxon>
        <taxon>Actinomycetota</taxon>
        <taxon>Actinomycetes</taxon>
        <taxon>Kitasatosporales</taxon>
        <taxon>Streptomycetaceae</taxon>
        <taxon>Kitasatospora</taxon>
    </lineage>
</organism>
<dbReference type="Pfam" id="PF01370">
    <property type="entry name" value="Epimerase"/>
    <property type="match status" value="1"/>
</dbReference>
<sequence>MSHSAEREAAGSAIAATTGNRAPRRVGVIGGTRYFGRHLVSLLRDAGAEVTLVNRGSAPPPPGVDHVRADRDDEDALTAALGDRTFDAVIDQVLYTPAQAVVARRVFADRTPRYVMTSTMEVYDPATSPLVRTTPGVPVTEEAVDPAHWPVDLDLPWHDPAALVRHFGEATAYAEGKRQAEAVLAAGRPPFGWASVRSAHVLGGGALDFTGRLAHFTGAVAAGRPVAVHEQPQPTSFVRHEEIAAALVAVAASSSVCAVNAASAEPLDAVGLSELIAGQLGTTARYRPAEGADHAPFSFDRWYPMDTRRAGSLGLSFSPLGSWLPAAVAEAAAAITAEATTTEATITIAGKDV</sequence>
<accession>A0ABZ1UA97</accession>
<proteinExistence type="predicted"/>
<evidence type="ECO:0000259" key="1">
    <source>
        <dbReference type="Pfam" id="PF01370"/>
    </source>
</evidence>
<dbReference type="Proteomes" id="UP001432222">
    <property type="component" value="Chromosome"/>
</dbReference>
<dbReference type="Gene3D" id="3.40.50.720">
    <property type="entry name" value="NAD(P)-binding Rossmann-like Domain"/>
    <property type="match status" value="1"/>
</dbReference>
<evidence type="ECO:0000313" key="2">
    <source>
        <dbReference type="EMBL" id="WUQ88087.1"/>
    </source>
</evidence>
<reference evidence="2" key="1">
    <citation type="submission" date="2022-10" db="EMBL/GenBank/DDBJ databases">
        <title>The complete genomes of actinobacterial strains from the NBC collection.</title>
        <authorList>
            <person name="Joergensen T.S."/>
            <person name="Alvarez Arevalo M."/>
            <person name="Sterndorff E.B."/>
            <person name="Faurdal D."/>
            <person name="Vuksanovic O."/>
            <person name="Mourched A.-S."/>
            <person name="Charusanti P."/>
            <person name="Shaw S."/>
            <person name="Blin K."/>
            <person name="Weber T."/>
        </authorList>
    </citation>
    <scope>NUCLEOTIDE SEQUENCE</scope>
    <source>
        <strain evidence="2">NBC_00222</strain>
    </source>
</reference>
<dbReference type="RefSeq" id="WP_328958638.1">
    <property type="nucleotide sequence ID" value="NZ_CP108110.1"/>
</dbReference>
<protein>
    <submittedName>
        <fullName evidence="2">NAD-dependent epimerase/dehydratase family protein</fullName>
    </submittedName>
</protein>
<evidence type="ECO:0000313" key="3">
    <source>
        <dbReference type="Proteomes" id="UP001432222"/>
    </source>
</evidence>
<dbReference type="InterPro" id="IPR036291">
    <property type="entry name" value="NAD(P)-bd_dom_sf"/>
</dbReference>
<dbReference type="InterPro" id="IPR001509">
    <property type="entry name" value="Epimerase_deHydtase"/>
</dbReference>
<name>A0ABZ1UA97_9ACTN</name>